<accession>A0A533QDP0</accession>
<dbReference type="GO" id="GO:0008270">
    <property type="term" value="F:zinc ion binding"/>
    <property type="evidence" value="ECO:0007669"/>
    <property type="project" value="InterPro"/>
</dbReference>
<proteinExistence type="predicted"/>
<dbReference type="EMBL" id="SULG01000079">
    <property type="protein sequence ID" value="TLD40801.1"/>
    <property type="molecule type" value="Genomic_DNA"/>
</dbReference>
<feature type="domain" description="HNH nuclease" evidence="1">
    <location>
        <begin position="209"/>
        <end position="263"/>
    </location>
</feature>
<dbReference type="Pfam" id="PF01844">
    <property type="entry name" value="HNH"/>
    <property type="match status" value="1"/>
</dbReference>
<gene>
    <name evidence="2" type="ORF">JETT_2927</name>
</gene>
<dbReference type="GO" id="GO:0003676">
    <property type="term" value="F:nucleic acid binding"/>
    <property type="evidence" value="ECO:0007669"/>
    <property type="project" value="InterPro"/>
</dbReference>
<protein>
    <recommendedName>
        <fullName evidence="1">HNH nuclease domain-containing protein</fullName>
    </recommendedName>
</protein>
<dbReference type="AlphaFoldDB" id="A0A533QDP0"/>
<dbReference type="InterPro" id="IPR003615">
    <property type="entry name" value="HNH_nuc"/>
</dbReference>
<dbReference type="GO" id="GO:0004519">
    <property type="term" value="F:endonuclease activity"/>
    <property type="evidence" value="ECO:0007669"/>
    <property type="project" value="InterPro"/>
</dbReference>
<reference evidence="2 3" key="1">
    <citation type="submission" date="2019-04" db="EMBL/GenBank/DDBJ databases">
        <title>Genome of a novel bacterium Candidatus Jettenia ecosi reconstructed from metagenome of an anammox bioreactor.</title>
        <authorList>
            <person name="Mardanov A.V."/>
            <person name="Beletsky A.V."/>
            <person name="Ravin N.V."/>
            <person name="Botchkova E.A."/>
            <person name="Litti Y.V."/>
            <person name="Nozhevnikova A.N."/>
        </authorList>
    </citation>
    <scope>NUCLEOTIDE SEQUENCE [LARGE SCALE GENOMIC DNA]</scope>
    <source>
        <strain evidence="2">J2</strain>
    </source>
</reference>
<comment type="caution">
    <text evidence="2">The sequence shown here is derived from an EMBL/GenBank/DDBJ whole genome shotgun (WGS) entry which is preliminary data.</text>
</comment>
<name>A0A533QDP0_9BACT</name>
<dbReference type="Proteomes" id="UP000319783">
    <property type="component" value="Unassembled WGS sequence"/>
</dbReference>
<organism evidence="2 3">
    <name type="scientific">Candidatus Jettenia ecosi</name>
    <dbReference type="NCBI Taxonomy" id="2494326"/>
    <lineage>
        <taxon>Bacteria</taxon>
        <taxon>Pseudomonadati</taxon>
        <taxon>Planctomycetota</taxon>
        <taxon>Candidatus Brocadiia</taxon>
        <taxon>Candidatus Brocadiales</taxon>
        <taxon>Candidatus Brocadiaceae</taxon>
        <taxon>Candidatus Jettenia</taxon>
    </lineage>
</organism>
<evidence type="ECO:0000313" key="2">
    <source>
        <dbReference type="EMBL" id="TLD40801.1"/>
    </source>
</evidence>
<dbReference type="CDD" id="cd00085">
    <property type="entry name" value="HNHc"/>
    <property type="match status" value="1"/>
</dbReference>
<dbReference type="Gene3D" id="1.10.30.50">
    <property type="match status" value="1"/>
</dbReference>
<evidence type="ECO:0000259" key="1">
    <source>
        <dbReference type="SMART" id="SM00507"/>
    </source>
</evidence>
<evidence type="ECO:0000313" key="3">
    <source>
        <dbReference type="Proteomes" id="UP000319783"/>
    </source>
</evidence>
<dbReference type="SMART" id="SM00507">
    <property type="entry name" value="HNHc"/>
    <property type="match status" value="1"/>
</dbReference>
<sequence length="309" mass="36942">MVQDVILVLEKVINRNKANNVIMMELSQIIRNKSKINYSYVTVKMTQGRINKGLIAIPVSLSKWFPGHNGVIQVYLDNSTDLEIKKYSSYDSSTRECRIYGMRRWFEKNRIKDEDEIVIQIIDQNNFKYRLIRESNFIIKTQQIQNKFDNSIDEQQASQHLNEIVNWTKIKEEIVKLSEFHRLIRQTNIEERKRTIRRKASMRESTPPSIRILLSRIYSGHCQVCDFWFLKKDKIPYFETHHIDPEKADYIQNLLAICGNCHNQFHYSNVKQEFKEGWISKVFFNDRVFEVNQIVFKQKFEEATKEIFT</sequence>
<dbReference type="InterPro" id="IPR002711">
    <property type="entry name" value="HNH"/>
</dbReference>